<keyword evidence="3" id="KW-0547">Nucleotide-binding</keyword>
<dbReference type="GO" id="GO:0034775">
    <property type="term" value="P:glutathione transmembrane transport"/>
    <property type="evidence" value="ECO:0007669"/>
    <property type="project" value="InterPro"/>
</dbReference>
<accession>A0A0F6TC41</accession>
<feature type="domain" description="ABC transporter" evidence="8">
    <location>
        <begin position="330"/>
        <end position="571"/>
    </location>
</feature>
<dbReference type="PROSITE" id="PS50893">
    <property type="entry name" value="ABC_TRANSPORTER_2"/>
    <property type="match status" value="1"/>
</dbReference>
<keyword evidence="6 7" id="KW-0472">Membrane</keyword>
<dbReference type="PROSITE" id="PS00211">
    <property type="entry name" value="ABC_TRANSPORTER_1"/>
    <property type="match status" value="1"/>
</dbReference>
<comment type="subcellular location">
    <subcellularLocation>
        <location evidence="1">Cell membrane</location>
        <topology evidence="1">Multi-pass membrane protein</topology>
    </subcellularLocation>
</comment>
<evidence type="ECO:0000259" key="9">
    <source>
        <dbReference type="PROSITE" id="PS50929"/>
    </source>
</evidence>
<dbReference type="PROSITE" id="PS50929">
    <property type="entry name" value="ABC_TM1F"/>
    <property type="match status" value="1"/>
</dbReference>
<feature type="transmembrane region" description="Helical" evidence="7">
    <location>
        <begin position="157"/>
        <end position="180"/>
    </location>
</feature>
<dbReference type="SMART" id="SM00382">
    <property type="entry name" value="AAA"/>
    <property type="match status" value="1"/>
</dbReference>
<evidence type="ECO:0000256" key="4">
    <source>
        <dbReference type="ARBA" id="ARBA00022840"/>
    </source>
</evidence>
<feature type="transmembrane region" description="Helical" evidence="7">
    <location>
        <begin position="21"/>
        <end position="42"/>
    </location>
</feature>
<evidence type="ECO:0000256" key="1">
    <source>
        <dbReference type="ARBA" id="ARBA00004651"/>
    </source>
</evidence>
<evidence type="ECO:0000256" key="5">
    <source>
        <dbReference type="ARBA" id="ARBA00022989"/>
    </source>
</evidence>
<dbReference type="PATRIC" id="fig|161896.4.peg.2060"/>
<dbReference type="Proteomes" id="UP000033566">
    <property type="component" value="Chromosome"/>
</dbReference>
<name>A0A0F6TC41_9CORY</name>
<keyword evidence="4 10" id="KW-0067">ATP-binding</keyword>
<dbReference type="GO" id="GO:0016887">
    <property type="term" value="F:ATP hydrolysis activity"/>
    <property type="evidence" value="ECO:0007669"/>
    <property type="project" value="InterPro"/>
</dbReference>
<dbReference type="AlphaFoldDB" id="A0A0F6TC41"/>
<evidence type="ECO:0000256" key="3">
    <source>
        <dbReference type="ARBA" id="ARBA00022741"/>
    </source>
</evidence>
<dbReference type="GO" id="GO:0140359">
    <property type="term" value="F:ABC-type transporter activity"/>
    <property type="evidence" value="ECO:0007669"/>
    <property type="project" value="InterPro"/>
</dbReference>
<dbReference type="Gene3D" id="3.40.50.300">
    <property type="entry name" value="P-loop containing nucleotide triphosphate hydrolases"/>
    <property type="match status" value="1"/>
</dbReference>
<evidence type="ECO:0000313" key="11">
    <source>
        <dbReference type="Proteomes" id="UP000033566"/>
    </source>
</evidence>
<proteinExistence type="predicted"/>
<dbReference type="InterPro" id="IPR017871">
    <property type="entry name" value="ABC_transporter-like_CS"/>
</dbReference>
<dbReference type="Pfam" id="PF00664">
    <property type="entry name" value="ABC_membrane"/>
    <property type="match status" value="1"/>
</dbReference>
<dbReference type="InterPro" id="IPR027417">
    <property type="entry name" value="P-loop_NTPase"/>
</dbReference>
<dbReference type="InterPro" id="IPR003439">
    <property type="entry name" value="ABC_transporter-like_ATP-bd"/>
</dbReference>
<evidence type="ECO:0000256" key="6">
    <source>
        <dbReference type="ARBA" id="ARBA00023136"/>
    </source>
</evidence>
<dbReference type="Gene3D" id="1.20.1560.10">
    <property type="entry name" value="ABC transporter type 1, transmembrane domain"/>
    <property type="match status" value="1"/>
</dbReference>
<dbReference type="InterPro" id="IPR036640">
    <property type="entry name" value="ABC1_TM_sf"/>
</dbReference>
<dbReference type="InterPro" id="IPR003593">
    <property type="entry name" value="AAA+_ATPase"/>
</dbReference>
<organism evidence="10 11">
    <name type="scientific">Corynebacterium camporealensis</name>
    <dbReference type="NCBI Taxonomy" id="161896"/>
    <lineage>
        <taxon>Bacteria</taxon>
        <taxon>Bacillati</taxon>
        <taxon>Actinomycetota</taxon>
        <taxon>Actinomycetes</taxon>
        <taxon>Mycobacteriales</taxon>
        <taxon>Corynebacteriaceae</taxon>
        <taxon>Corynebacterium</taxon>
    </lineage>
</organism>
<dbReference type="EMBL" id="CP011311">
    <property type="protein sequence ID" value="AKE40046.1"/>
    <property type="molecule type" value="Genomic_DNA"/>
</dbReference>
<dbReference type="KEGG" id="ccj:UL81_10565"/>
<protein>
    <submittedName>
        <fullName evidence="10">Cysteine export CydDC family ABC transporter permease subunit/ATP-binding protein CydC</fullName>
    </submittedName>
</protein>
<dbReference type="PANTHER" id="PTHR24221">
    <property type="entry name" value="ATP-BINDING CASSETTE SUB-FAMILY B"/>
    <property type="match status" value="1"/>
</dbReference>
<dbReference type="GO" id="GO:0005886">
    <property type="term" value="C:plasma membrane"/>
    <property type="evidence" value="ECO:0007669"/>
    <property type="project" value="UniProtKB-SubCell"/>
</dbReference>
<evidence type="ECO:0000256" key="7">
    <source>
        <dbReference type="SAM" id="Phobius"/>
    </source>
</evidence>
<dbReference type="OrthoDB" id="9762778at2"/>
<reference evidence="10 11" key="1">
    <citation type="journal article" date="2015" name="Genome Announc.">
        <title>Complete Genome Sequence of Corynebacterium camporealensis DSM 44610, Isolated from the Milk of a Manchega Sheep with Subclinical Mastitis.</title>
        <authorList>
            <person name="Ruckert C."/>
            <person name="Albersmeier A."/>
            <person name="Winkler A."/>
            <person name="Tauch A."/>
        </authorList>
    </citation>
    <scope>NUCLEOTIDE SEQUENCE [LARGE SCALE GENOMIC DNA]</scope>
    <source>
        <strain evidence="10 11">DSM 44610</strain>
    </source>
</reference>
<dbReference type="InterPro" id="IPR011527">
    <property type="entry name" value="ABC1_TM_dom"/>
</dbReference>
<gene>
    <name evidence="10" type="ORF">UL81_10565</name>
</gene>
<evidence type="ECO:0000256" key="2">
    <source>
        <dbReference type="ARBA" id="ARBA00022692"/>
    </source>
</evidence>
<sequence>MITRWLISSTRPVLAPLGASVLFRHLYFFAHLALLGIGAWVIAAIARGTFDTPLWQPILLLVALALGKAVFNYVEHFLGHLVAFKALELLRVRLYHDLIPLATDQRRTSGDLLTRATKDIDRIEVFFAHTLAPALTAVTIPLLTVLCAIPFVGWPIALVAALGLLMSVVVVPLIGARAGIRGARLVNKARADIAQHVTDSLQGMQEVTGYGRTQERLEETSALDATLDSAQAPRGRWAALRDAAATATSISTILVIALVGLSSDVDATAVIVFAAVTWGLFDITAGVREFSGSLAASFAAAERVHDIATAAPVVPELVTPRALPEGPLGVELQDVTYSYPTVGEVRPRALSDVHLTIPASSHICLVGASGSGKSTVLSMIARHADPDAGTVKLTGGDKAIALPEVGLDDLRSRVLLVEQSAVLFRGTVAENLRLANPEASDEELWEALRVAALDEAIRDRDGLETDIGEGGKQLSGGQRQRLALARAVLRRSSVLLLDEYTAHLDDATAAQVRANLREALPEVTIVESTHSPASLDDADYIYLLDNGEVRAEGTLDEIAQQPAWKQLMERQASR</sequence>
<evidence type="ECO:0000259" key="8">
    <source>
        <dbReference type="PROSITE" id="PS50893"/>
    </source>
</evidence>
<evidence type="ECO:0000313" key="10">
    <source>
        <dbReference type="EMBL" id="AKE40046.1"/>
    </source>
</evidence>
<dbReference type="PANTHER" id="PTHR24221:SF653">
    <property type="entry name" value="TRANSPORT ATP-BINDING PROTEIN CYDC"/>
    <property type="match status" value="1"/>
</dbReference>
<keyword evidence="2 7" id="KW-0812">Transmembrane</keyword>
<dbReference type="NCBIfam" id="TIGR02868">
    <property type="entry name" value="CydC"/>
    <property type="match status" value="1"/>
</dbReference>
<dbReference type="SUPFAM" id="SSF90123">
    <property type="entry name" value="ABC transporter transmembrane region"/>
    <property type="match status" value="1"/>
</dbReference>
<dbReference type="InterPro" id="IPR014223">
    <property type="entry name" value="ABC_CydC/D"/>
</dbReference>
<dbReference type="Pfam" id="PF00005">
    <property type="entry name" value="ABC_tran"/>
    <property type="match status" value="1"/>
</dbReference>
<dbReference type="InterPro" id="IPR039421">
    <property type="entry name" value="Type_1_exporter"/>
</dbReference>
<dbReference type="GO" id="GO:0045454">
    <property type="term" value="P:cell redox homeostasis"/>
    <property type="evidence" value="ECO:0007669"/>
    <property type="project" value="InterPro"/>
</dbReference>
<keyword evidence="11" id="KW-1185">Reference proteome</keyword>
<dbReference type="HOGENOM" id="CLU_000604_84_9_11"/>
<keyword evidence="5 7" id="KW-1133">Transmembrane helix</keyword>
<feature type="domain" description="ABC transmembrane type-1" evidence="9">
    <location>
        <begin position="39"/>
        <end position="260"/>
    </location>
</feature>
<feature type="transmembrane region" description="Helical" evidence="7">
    <location>
        <begin position="125"/>
        <end position="151"/>
    </location>
</feature>
<dbReference type="GO" id="GO:0005524">
    <property type="term" value="F:ATP binding"/>
    <property type="evidence" value="ECO:0007669"/>
    <property type="project" value="UniProtKB-KW"/>
</dbReference>
<dbReference type="RefSeq" id="WP_035106380.1">
    <property type="nucleotide sequence ID" value="NZ_CP011311.1"/>
</dbReference>
<dbReference type="GO" id="GO:0034040">
    <property type="term" value="F:ATPase-coupled lipid transmembrane transporter activity"/>
    <property type="evidence" value="ECO:0007669"/>
    <property type="project" value="TreeGrafter"/>
</dbReference>
<dbReference type="SUPFAM" id="SSF52540">
    <property type="entry name" value="P-loop containing nucleoside triphosphate hydrolases"/>
    <property type="match status" value="1"/>
</dbReference>
<feature type="transmembrane region" description="Helical" evidence="7">
    <location>
        <begin position="54"/>
        <end position="74"/>
    </location>
</feature>